<evidence type="ECO:0000313" key="6">
    <source>
        <dbReference type="Proteomes" id="UP000188836"/>
    </source>
</evidence>
<evidence type="ECO:0000256" key="2">
    <source>
        <dbReference type="ARBA" id="ARBA00023125"/>
    </source>
</evidence>
<dbReference type="Gene3D" id="1.10.10.10">
    <property type="entry name" value="Winged helix-like DNA-binding domain superfamily/Winged helix DNA-binding domain"/>
    <property type="match status" value="1"/>
</dbReference>
<dbReference type="InterPro" id="IPR000792">
    <property type="entry name" value="Tscrpt_reg_LuxR_C"/>
</dbReference>
<dbReference type="CDD" id="cd06170">
    <property type="entry name" value="LuxR_C_like"/>
    <property type="match status" value="1"/>
</dbReference>
<keyword evidence="3" id="KW-0804">Transcription</keyword>
<name>A0A1V2TB33_9NOCA</name>
<evidence type="ECO:0000259" key="4">
    <source>
        <dbReference type="PROSITE" id="PS50043"/>
    </source>
</evidence>
<evidence type="ECO:0000256" key="1">
    <source>
        <dbReference type="ARBA" id="ARBA00023015"/>
    </source>
</evidence>
<accession>A0A1V2TB33</accession>
<dbReference type="SUPFAM" id="SSF46894">
    <property type="entry name" value="C-terminal effector domain of the bipartite response regulators"/>
    <property type="match status" value="1"/>
</dbReference>
<reference evidence="5 6" key="1">
    <citation type="journal article" date="2016" name="Antonie Van Leeuwenhoek">
        <title>Nocardia donostiensis sp. nov., isolated from human respiratory specimens.</title>
        <authorList>
            <person name="Ercibengoa M."/>
            <person name="Bell M."/>
            <person name="Marimon J.M."/>
            <person name="Humrighouse B."/>
            <person name="Klenk H.P."/>
            <person name="Potter G."/>
            <person name="Perez-Trallero E."/>
        </authorList>
    </citation>
    <scope>NUCLEOTIDE SEQUENCE [LARGE SCALE GENOMIC DNA]</scope>
    <source>
        <strain evidence="5 6">X1655</strain>
    </source>
</reference>
<keyword evidence="1" id="KW-0805">Transcription regulation</keyword>
<dbReference type="InterPro" id="IPR016032">
    <property type="entry name" value="Sig_transdc_resp-reg_C-effctor"/>
</dbReference>
<dbReference type="Pfam" id="PF00196">
    <property type="entry name" value="GerE"/>
    <property type="match status" value="1"/>
</dbReference>
<keyword evidence="6" id="KW-1185">Reference proteome</keyword>
<dbReference type="GO" id="GO:0003677">
    <property type="term" value="F:DNA binding"/>
    <property type="evidence" value="ECO:0007669"/>
    <property type="project" value="UniProtKB-KW"/>
</dbReference>
<feature type="domain" description="HTH luxR-type" evidence="4">
    <location>
        <begin position="11"/>
        <end position="76"/>
    </location>
</feature>
<dbReference type="SMART" id="SM00421">
    <property type="entry name" value="HTH_LUXR"/>
    <property type="match status" value="1"/>
</dbReference>
<dbReference type="PRINTS" id="PR00038">
    <property type="entry name" value="HTHLUXR"/>
</dbReference>
<dbReference type="PANTHER" id="PTHR44688:SF16">
    <property type="entry name" value="DNA-BINDING TRANSCRIPTIONAL ACTIVATOR DEVR_DOSR"/>
    <property type="match status" value="1"/>
</dbReference>
<sequence length="81" mass="9122">MPGRCSRTQATTAGLHGLTERQTEIINRVVLGRTKRRISAELYLSEKTIETHLSRLFTKLRVSSRAELAALATVDQAQRRT</sequence>
<dbReference type="EMBL" id="MUMY01000021">
    <property type="protein sequence ID" value="ONM46716.1"/>
    <property type="molecule type" value="Genomic_DNA"/>
</dbReference>
<proteinExistence type="predicted"/>
<gene>
    <name evidence="5" type="ORF">B0T46_21850</name>
</gene>
<protein>
    <recommendedName>
        <fullName evidence="4">HTH luxR-type domain-containing protein</fullName>
    </recommendedName>
</protein>
<organism evidence="5 6">
    <name type="scientific">Nocardia donostiensis</name>
    <dbReference type="NCBI Taxonomy" id="1538463"/>
    <lineage>
        <taxon>Bacteria</taxon>
        <taxon>Bacillati</taxon>
        <taxon>Actinomycetota</taxon>
        <taxon>Actinomycetes</taxon>
        <taxon>Mycobacteriales</taxon>
        <taxon>Nocardiaceae</taxon>
        <taxon>Nocardia</taxon>
    </lineage>
</organism>
<evidence type="ECO:0000256" key="3">
    <source>
        <dbReference type="ARBA" id="ARBA00023163"/>
    </source>
</evidence>
<dbReference type="OrthoDB" id="3543649at2"/>
<dbReference type="PANTHER" id="PTHR44688">
    <property type="entry name" value="DNA-BINDING TRANSCRIPTIONAL ACTIVATOR DEVR_DOSR"/>
    <property type="match status" value="1"/>
</dbReference>
<dbReference type="AlphaFoldDB" id="A0A1V2TB33"/>
<dbReference type="PROSITE" id="PS50043">
    <property type="entry name" value="HTH_LUXR_2"/>
    <property type="match status" value="1"/>
</dbReference>
<evidence type="ECO:0000313" key="5">
    <source>
        <dbReference type="EMBL" id="ONM46716.1"/>
    </source>
</evidence>
<dbReference type="Proteomes" id="UP000188836">
    <property type="component" value="Unassembled WGS sequence"/>
</dbReference>
<keyword evidence="2" id="KW-0238">DNA-binding</keyword>
<dbReference type="GO" id="GO:0006355">
    <property type="term" value="P:regulation of DNA-templated transcription"/>
    <property type="evidence" value="ECO:0007669"/>
    <property type="project" value="InterPro"/>
</dbReference>
<dbReference type="InterPro" id="IPR036388">
    <property type="entry name" value="WH-like_DNA-bd_sf"/>
</dbReference>
<comment type="caution">
    <text evidence="5">The sequence shown here is derived from an EMBL/GenBank/DDBJ whole genome shotgun (WGS) entry which is preliminary data.</text>
</comment>
<dbReference type="STRING" id="1538463.B0T36_23435"/>